<dbReference type="VEuPathDB" id="HostDB:GeneID_118663402"/>
<dbReference type="PANTHER" id="PTHR10285">
    <property type="entry name" value="URIDINE KINASE"/>
    <property type="match status" value="1"/>
</dbReference>
<dbReference type="InterPro" id="IPR000836">
    <property type="entry name" value="PRTase_dom"/>
</dbReference>
<keyword evidence="12" id="KW-0539">Nucleus</keyword>
<feature type="domain" description="Phosphoribulokinase/uridine kinase" evidence="19">
    <location>
        <begin position="101"/>
        <end position="287"/>
    </location>
</feature>
<evidence type="ECO:0000256" key="5">
    <source>
        <dbReference type="ARBA" id="ARBA00022490"/>
    </source>
</evidence>
<dbReference type="CDD" id="cd02023">
    <property type="entry name" value="UMPK"/>
    <property type="match status" value="1"/>
</dbReference>
<protein>
    <recommendedName>
        <fullName evidence="17">Uridine-cytidine kinase</fullName>
        <ecNumber evidence="17">2.7.1.48</ecNumber>
    </recommendedName>
</protein>
<dbReference type="NCBIfam" id="NF004018">
    <property type="entry name" value="PRK05480.1"/>
    <property type="match status" value="1"/>
</dbReference>
<feature type="compositionally biased region" description="Low complexity" evidence="18">
    <location>
        <begin position="1"/>
        <end position="12"/>
    </location>
</feature>
<evidence type="ECO:0000256" key="7">
    <source>
        <dbReference type="ARBA" id="ARBA00022679"/>
    </source>
</evidence>
<evidence type="ECO:0000256" key="14">
    <source>
        <dbReference type="ARBA" id="ARBA00048909"/>
    </source>
</evidence>
<evidence type="ECO:0000256" key="3">
    <source>
        <dbReference type="ARBA" id="ARBA00004690"/>
    </source>
</evidence>
<evidence type="ECO:0000259" key="19">
    <source>
        <dbReference type="Pfam" id="PF00485"/>
    </source>
</evidence>
<name>A0A7J7W1X8_MYOMY</name>
<evidence type="ECO:0000313" key="22">
    <source>
        <dbReference type="Proteomes" id="UP000527355"/>
    </source>
</evidence>
<dbReference type="PRINTS" id="PR00988">
    <property type="entry name" value="URIDINKINASE"/>
</dbReference>
<comment type="pathway">
    <text evidence="17">Pyrimidine metabolism; CTP biosynthesis via salvage pathway; CTP from cytidine: step 1/3.</text>
</comment>
<evidence type="ECO:0000259" key="20">
    <source>
        <dbReference type="Pfam" id="PF14681"/>
    </source>
</evidence>
<dbReference type="GO" id="GO:0005737">
    <property type="term" value="C:cytoplasm"/>
    <property type="evidence" value="ECO:0007669"/>
    <property type="project" value="UniProtKB-SubCell"/>
</dbReference>
<keyword evidence="7 17" id="KW-0808">Transferase</keyword>
<dbReference type="SUPFAM" id="SSF53271">
    <property type="entry name" value="PRTase-like"/>
    <property type="match status" value="1"/>
</dbReference>
<evidence type="ECO:0000256" key="16">
    <source>
        <dbReference type="ARBA" id="ARBA00065923"/>
    </source>
</evidence>
<dbReference type="GO" id="GO:0005634">
    <property type="term" value="C:nucleus"/>
    <property type="evidence" value="ECO:0007669"/>
    <property type="project" value="UniProtKB-SubCell"/>
</dbReference>
<dbReference type="GO" id="GO:0004849">
    <property type="term" value="F:uridine kinase activity"/>
    <property type="evidence" value="ECO:0007669"/>
    <property type="project" value="UniProtKB-EC"/>
</dbReference>
<evidence type="ECO:0000256" key="18">
    <source>
        <dbReference type="SAM" id="MobiDB-lite"/>
    </source>
</evidence>
<reference evidence="21 22" key="1">
    <citation type="journal article" date="2020" name="Nature">
        <title>Six reference-quality genomes reveal evolution of bat adaptations.</title>
        <authorList>
            <person name="Jebb D."/>
            <person name="Huang Z."/>
            <person name="Pippel M."/>
            <person name="Hughes G.M."/>
            <person name="Lavrichenko K."/>
            <person name="Devanna P."/>
            <person name="Winkler S."/>
            <person name="Jermiin L.S."/>
            <person name="Skirmuntt E.C."/>
            <person name="Katzourakis A."/>
            <person name="Burkitt-Gray L."/>
            <person name="Ray D.A."/>
            <person name="Sullivan K.A.M."/>
            <person name="Roscito J.G."/>
            <person name="Kirilenko B.M."/>
            <person name="Davalos L.M."/>
            <person name="Corthals A.P."/>
            <person name="Power M.L."/>
            <person name="Jones G."/>
            <person name="Ransome R.D."/>
            <person name="Dechmann D.K.N."/>
            <person name="Locatelli A.G."/>
            <person name="Puechmaille S.J."/>
            <person name="Fedrigo O."/>
            <person name="Jarvis E.D."/>
            <person name="Hiller M."/>
            <person name="Vernes S.C."/>
            <person name="Myers E.W."/>
            <person name="Teeling E.C."/>
        </authorList>
    </citation>
    <scope>NUCLEOTIDE SEQUENCE [LARGE SCALE GENOMIC DNA]</scope>
    <source>
        <strain evidence="21">MMyoMyo1</strain>
        <tissue evidence="21">Flight muscle</tissue>
    </source>
</reference>
<dbReference type="Gene3D" id="3.40.50.300">
    <property type="entry name" value="P-loop containing nucleotide triphosphate hydrolases"/>
    <property type="match status" value="1"/>
</dbReference>
<evidence type="ECO:0000313" key="21">
    <source>
        <dbReference type="EMBL" id="KAF6331286.1"/>
    </source>
</evidence>
<keyword evidence="6" id="KW-0597">Phosphoprotein</keyword>
<dbReference type="GO" id="GO:0005524">
    <property type="term" value="F:ATP binding"/>
    <property type="evidence" value="ECO:0007669"/>
    <property type="project" value="UniProtKB-KW"/>
</dbReference>
<comment type="caution">
    <text evidence="21">The sequence shown here is derived from an EMBL/GenBank/DDBJ whole genome shotgun (WGS) entry which is preliminary data.</text>
</comment>
<dbReference type="Gene3D" id="3.40.50.2020">
    <property type="match status" value="1"/>
</dbReference>
<dbReference type="NCBIfam" id="NF001097">
    <property type="entry name" value="PRK00129.1"/>
    <property type="match status" value="1"/>
</dbReference>
<dbReference type="Pfam" id="PF00485">
    <property type="entry name" value="PRK"/>
    <property type="match status" value="1"/>
</dbReference>
<keyword evidence="10 17" id="KW-0067">ATP-binding</keyword>
<keyword evidence="11" id="KW-0832">Ubl conjugation</keyword>
<comment type="catalytic activity">
    <reaction evidence="13 17">
        <text>cytidine + ATP = CMP + ADP + H(+)</text>
        <dbReference type="Rhea" id="RHEA:24674"/>
        <dbReference type="ChEBI" id="CHEBI:15378"/>
        <dbReference type="ChEBI" id="CHEBI:17562"/>
        <dbReference type="ChEBI" id="CHEBI:30616"/>
        <dbReference type="ChEBI" id="CHEBI:60377"/>
        <dbReference type="ChEBI" id="CHEBI:456216"/>
        <dbReference type="EC" id="2.7.1.48"/>
    </reaction>
</comment>
<dbReference type="Proteomes" id="UP000527355">
    <property type="component" value="Unassembled WGS sequence"/>
</dbReference>
<evidence type="ECO:0000256" key="12">
    <source>
        <dbReference type="ARBA" id="ARBA00023242"/>
    </source>
</evidence>
<evidence type="ECO:0000256" key="17">
    <source>
        <dbReference type="RuleBase" id="RU003825"/>
    </source>
</evidence>
<evidence type="ECO:0000256" key="15">
    <source>
        <dbReference type="ARBA" id="ARBA00056790"/>
    </source>
</evidence>
<evidence type="ECO:0000256" key="11">
    <source>
        <dbReference type="ARBA" id="ARBA00022843"/>
    </source>
</evidence>
<evidence type="ECO:0000256" key="9">
    <source>
        <dbReference type="ARBA" id="ARBA00022777"/>
    </source>
</evidence>
<comment type="similarity">
    <text evidence="4 17">Belongs to the uridine kinase family.</text>
</comment>
<dbReference type="InterPro" id="IPR027417">
    <property type="entry name" value="P-loop_NTPase"/>
</dbReference>
<dbReference type="FunFam" id="3.40.50.300:FF:000200">
    <property type="entry name" value="Uridine-cytidine kinase"/>
    <property type="match status" value="1"/>
</dbReference>
<sequence>MAAPPASANAPRSSPPPPVAGDGTDRTVAKSEAACEDRSSAEALDRLLPPVGTGHSPRKRTTSQCKSEPPLLRTSKRTIYTAGRPPWYNEHGTQSKEAFAIGLGGGSASGKTTVARMIIEALDVPWVVLLSMDSFYKVLTQQQQEQAALHNYNFDHPDAFDFDLIVSTLQKLKQGKSVKVPVYDFTTHSRKKDWKTLYGANVIIFEGIMAFADKTLLELLDMKIFVDTDSDIRLVRRLRRDISERGRDIAGVIKQYNKFVKPAFDQYIQPTMRLADIVVPRGSGNTVAIDLIVQHVHSQLEERELSVRAALASAHQCHPLPRTLSVLKSTPQVRGMHTIIRDKETSRDEFIFYSKRLMRLLIEHALSFLPFQDCVVQTPQGQDYAGKCYAGKQITGVSILRAGETMEPALRAVCKDVRIGTILIQTNQLTGEPELHYLRLPKDISDDHVILMDCTVSTGAAAMMAVRVLLDHDVPEDKIFLLSLLMAEMGVHSVAYAFPRVRIITTAVDKRVNDLFRIIPGIGNFGDRYFGTDAIPEGSDEEEAASMG</sequence>
<evidence type="ECO:0000256" key="13">
    <source>
        <dbReference type="ARBA" id="ARBA00047436"/>
    </source>
</evidence>
<dbReference type="UniPathway" id="UPA00574">
    <property type="reaction ID" value="UER00637"/>
</dbReference>
<comment type="pathway">
    <text evidence="3 17">Pyrimidine metabolism; UMP biosynthesis via salvage pathway; UMP from uridine: step 1/1.</text>
</comment>
<keyword evidence="22" id="KW-1185">Reference proteome</keyword>
<dbReference type="FunFam" id="3.40.50.2020:FF:000010">
    <property type="entry name" value="Uridine-cytidine kinase"/>
    <property type="match status" value="1"/>
</dbReference>
<dbReference type="Pfam" id="PF14681">
    <property type="entry name" value="UPRTase"/>
    <property type="match status" value="1"/>
</dbReference>
<dbReference type="CDD" id="cd06223">
    <property type="entry name" value="PRTases_typeI"/>
    <property type="match status" value="1"/>
</dbReference>
<organism evidence="21 22">
    <name type="scientific">Myotis myotis</name>
    <name type="common">Greater mouse-eared bat</name>
    <name type="synonym">Vespertilio myotis</name>
    <dbReference type="NCBI Taxonomy" id="51298"/>
    <lineage>
        <taxon>Eukaryota</taxon>
        <taxon>Metazoa</taxon>
        <taxon>Chordata</taxon>
        <taxon>Craniata</taxon>
        <taxon>Vertebrata</taxon>
        <taxon>Euteleostomi</taxon>
        <taxon>Mammalia</taxon>
        <taxon>Eutheria</taxon>
        <taxon>Laurasiatheria</taxon>
        <taxon>Chiroptera</taxon>
        <taxon>Yangochiroptera</taxon>
        <taxon>Vespertilionidae</taxon>
        <taxon>Myotis</taxon>
    </lineage>
</organism>
<evidence type="ECO:0000256" key="2">
    <source>
        <dbReference type="ARBA" id="ARBA00004496"/>
    </source>
</evidence>
<dbReference type="AlphaFoldDB" id="A0A7J7W1X8"/>
<proteinExistence type="inferred from homology"/>
<dbReference type="SUPFAM" id="SSF52540">
    <property type="entry name" value="P-loop containing nucleoside triphosphate hydrolases"/>
    <property type="match status" value="1"/>
</dbReference>
<comment type="catalytic activity">
    <reaction evidence="14 17">
        <text>uridine + ATP = UMP + ADP + H(+)</text>
        <dbReference type="Rhea" id="RHEA:16825"/>
        <dbReference type="ChEBI" id="CHEBI:15378"/>
        <dbReference type="ChEBI" id="CHEBI:16704"/>
        <dbReference type="ChEBI" id="CHEBI:30616"/>
        <dbReference type="ChEBI" id="CHEBI:57865"/>
        <dbReference type="ChEBI" id="CHEBI:456216"/>
        <dbReference type="EC" id="2.7.1.48"/>
    </reaction>
</comment>
<feature type="domain" description="Phosphoribosyltransferase" evidence="20">
    <location>
        <begin position="329"/>
        <end position="532"/>
    </location>
</feature>
<accession>A0A7J7W1X8</accession>
<dbReference type="UniPathway" id="UPA00579">
    <property type="reaction ID" value="UER00640"/>
</dbReference>
<dbReference type="NCBIfam" id="TIGR00235">
    <property type="entry name" value="udk"/>
    <property type="match status" value="1"/>
</dbReference>
<gene>
    <name evidence="21" type="ORF">mMyoMyo1_020148</name>
</gene>
<comment type="function">
    <text evidence="15">May contribute to UTP accumulation needed for blast transformation and proliferation.</text>
</comment>
<dbReference type="InterPro" id="IPR006083">
    <property type="entry name" value="PRK/URK"/>
</dbReference>
<dbReference type="EC" id="2.7.1.48" evidence="17"/>
<keyword evidence="5" id="KW-0963">Cytoplasm</keyword>
<dbReference type="GO" id="GO:0044206">
    <property type="term" value="P:UMP salvage"/>
    <property type="evidence" value="ECO:0007669"/>
    <property type="project" value="UniProtKB-UniPathway"/>
</dbReference>
<feature type="compositionally biased region" description="Basic and acidic residues" evidence="18">
    <location>
        <begin position="23"/>
        <end position="45"/>
    </location>
</feature>
<evidence type="ECO:0000256" key="10">
    <source>
        <dbReference type="ARBA" id="ARBA00022840"/>
    </source>
</evidence>
<comment type="subcellular location">
    <subcellularLocation>
        <location evidence="2">Cytoplasm</location>
    </subcellularLocation>
    <subcellularLocation>
        <location evidence="1">Nucleus</location>
    </subcellularLocation>
</comment>
<evidence type="ECO:0000256" key="6">
    <source>
        <dbReference type="ARBA" id="ARBA00022553"/>
    </source>
</evidence>
<dbReference type="GO" id="GO:0044211">
    <property type="term" value="P:CTP salvage"/>
    <property type="evidence" value="ECO:0007669"/>
    <property type="project" value="UniProtKB-UniPathway"/>
</dbReference>
<comment type="subunit">
    <text evidence="16">Interacts with RNF19B.</text>
</comment>
<evidence type="ECO:0000256" key="4">
    <source>
        <dbReference type="ARBA" id="ARBA00005408"/>
    </source>
</evidence>
<keyword evidence="9 17" id="KW-0418">Kinase</keyword>
<dbReference type="InterPro" id="IPR000764">
    <property type="entry name" value="Uridine_kinase-like"/>
</dbReference>
<keyword evidence="8 17" id="KW-0547">Nucleotide-binding</keyword>
<feature type="region of interest" description="Disordered" evidence="18">
    <location>
        <begin position="1"/>
        <end position="74"/>
    </location>
</feature>
<dbReference type="InterPro" id="IPR029057">
    <property type="entry name" value="PRTase-like"/>
</dbReference>
<evidence type="ECO:0000256" key="8">
    <source>
        <dbReference type="ARBA" id="ARBA00022741"/>
    </source>
</evidence>
<evidence type="ECO:0000256" key="1">
    <source>
        <dbReference type="ARBA" id="ARBA00004123"/>
    </source>
</evidence>
<dbReference type="EMBL" id="JABWUV010000009">
    <property type="protein sequence ID" value="KAF6331286.1"/>
    <property type="molecule type" value="Genomic_DNA"/>
</dbReference>